<feature type="transmembrane region" description="Helical" evidence="1">
    <location>
        <begin position="6"/>
        <end position="25"/>
    </location>
</feature>
<feature type="transmembrane region" description="Helical" evidence="1">
    <location>
        <begin position="184"/>
        <end position="204"/>
    </location>
</feature>
<feature type="transmembrane region" description="Helical" evidence="1">
    <location>
        <begin position="128"/>
        <end position="147"/>
    </location>
</feature>
<evidence type="ECO:0000313" key="2">
    <source>
        <dbReference type="EMBL" id="MDK3017288.1"/>
    </source>
</evidence>
<proteinExistence type="predicted"/>
<keyword evidence="1" id="KW-0472">Membrane</keyword>
<feature type="transmembrane region" description="Helical" evidence="1">
    <location>
        <begin position="76"/>
        <end position="97"/>
    </location>
</feature>
<dbReference type="InterPro" id="IPR054235">
    <property type="entry name" value="DUF6962"/>
</dbReference>
<reference evidence="2 3" key="1">
    <citation type="submission" date="2023-05" db="EMBL/GenBank/DDBJ databases">
        <title>Pseudodonghicola sp. nov.</title>
        <authorList>
            <person name="Huang J."/>
        </authorList>
    </citation>
    <scope>NUCLEOTIDE SEQUENCE [LARGE SCALE GENOMIC DNA]</scope>
    <source>
        <strain evidence="2 3">IC7</strain>
    </source>
</reference>
<feature type="transmembrane region" description="Helical" evidence="1">
    <location>
        <begin position="154"/>
        <end position="172"/>
    </location>
</feature>
<keyword evidence="1" id="KW-0812">Transmembrane</keyword>
<feature type="transmembrane region" description="Helical" evidence="1">
    <location>
        <begin position="37"/>
        <end position="56"/>
    </location>
</feature>
<feature type="transmembrane region" description="Helical" evidence="1">
    <location>
        <begin position="104"/>
        <end position="122"/>
    </location>
</feature>
<sequence>MLSELALSALTDGILACELFFLAGLSFRPGVQAGSPAWLWGATLALIGLASLLGMIDHGFYEAIGHPAHRSWVVATRVVIVAGSLAMIVTAAAQYLAGRWRGMVMGAAALGALYPLGMILTSDDFMSVILYYSAGLLLLLGLSVANLRQNSGTWAMILGILVTLGISGMIPAQSSGFWGLGLYGSYHVLLMPTVILLYLGGCGFRRGRGAARS</sequence>
<dbReference type="EMBL" id="JASNJD010000004">
    <property type="protein sequence ID" value="MDK3017288.1"/>
    <property type="molecule type" value="Genomic_DNA"/>
</dbReference>
<name>A0ABT7EY75_9RHOB</name>
<protein>
    <recommendedName>
        <fullName evidence="4">DUF998 domain-containing protein</fullName>
    </recommendedName>
</protein>
<dbReference type="Pfam" id="PF22285">
    <property type="entry name" value="DUF6962"/>
    <property type="match status" value="1"/>
</dbReference>
<gene>
    <name evidence="2" type="ORF">QO033_06340</name>
</gene>
<comment type="caution">
    <text evidence="2">The sequence shown here is derived from an EMBL/GenBank/DDBJ whole genome shotgun (WGS) entry which is preliminary data.</text>
</comment>
<dbReference type="Proteomes" id="UP001243757">
    <property type="component" value="Unassembled WGS sequence"/>
</dbReference>
<evidence type="ECO:0000313" key="3">
    <source>
        <dbReference type="Proteomes" id="UP001243757"/>
    </source>
</evidence>
<accession>A0ABT7EY75</accession>
<organism evidence="2 3">
    <name type="scientific">Pseudodonghicola flavimaris</name>
    <dbReference type="NCBI Taxonomy" id="3050036"/>
    <lineage>
        <taxon>Bacteria</taxon>
        <taxon>Pseudomonadati</taxon>
        <taxon>Pseudomonadota</taxon>
        <taxon>Alphaproteobacteria</taxon>
        <taxon>Rhodobacterales</taxon>
        <taxon>Paracoccaceae</taxon>
        <taxon>Pseudodonghicola</taxon>
    </lineage>
</organism>
<evidence type="ECO:0000256" key="1">
    <source>
        <dbReference type="SAM" id="Phobius"/>
    </source>
</evidence>
<dbReference type="RefSeq" id="WP_284480108.1">
    <property type="nucleotide sequence ID" value="NZ_JASNJD010000004.1"/>
</dbReference>
<evidence type="ECO:0008006" key="4">
    <source>
        <dbReference type="Google" id="ProtNLM"/>
    </source>
</evidence>
<keyword evidence="3" id="KW-1185">Reference proteome</keyword>
<keyword evidence="1" id="KW-1133">Transmembrane helix</keyword>